<gene>
    <name evidence="2" type="ORF">EYF80_063024</name>
</gene>
<dbReference type="EMBL" id="SRLO01009396">
    <property type="protein sequence ID" value="TNN26837.1"/>
    <property type="molecule type" value="Genomic_DNA"/>
</dbReference>
<accession>A0A4Z2ED56</accession>
<evidence type="ECO:0000313" key="2">
    <source>
        <dbReference type="EMBL" id="TNN26837.1"/>
    </source>
</evidence>
<name>A0A4Z2ED56_9TELE</name>
<comment type="caution">
    <text evidence="2">The sequence shown here is derived from an EMBL/GenBank/DDBJ whole genome shotgun (WGS) entry which is preliminary data.</text>
</comment>
<proteinExistence type="predicted"/>
<keyword evidence="3" id="KW-1185">Reference proteome</keyword>
<reference evidence="2 3" key="1">
    <citation type="submission" date="2019-03" db="EMBL/GenBank/DDBJ databases">
        <title>First draft genome of Liparis tanakae, snailfish: a comprehensive survey of snailfish specific genes.</title>
        <authorList>
            <person name="Kim W."/>
            <person name="Song I."/>
            <person name="Jeong J.-H."/>
            <person name="Kim D."/>
            <person name="Kim S."/>
            <person name="Ryu S."/>
            <person name="Song J.Y."/>
            <person name="Lee S.K."/>
        </authorList>
    </citation>
    <scope>NUCLEOTIDE SEQUENCE [LARGE SCALE GENOMIC DNA]</scope>
    <source>
        <tissue evidence="2">Muscle</tissue>
    </source>
</reference>
<dbReference type="Proteomes" id="UP000314294">
    <property type="component" value="Unassembled WGS sequence"/>
</dbReference>
<evidence type="ECO:0000313" key="3">
    <source>
        <dbReference type="Proteomes" id="UP000314294"/>
    </source>
</evidence>
<dbReference type="AlphaFoldDB" id="A0A4Z2ED56"/>
<sequence length="151" mass="17272">MEEKRQRTGNKSSAKHFHFHFHFHFHSAAPPNTPNGHRPQVRLSKASHEHYRETQVRELRLSGNGSPPTGLYSAVVNYPLNLREDDTWVIGRLNIHASINHSVQSQRPITASNHSVQSQRPITTSNHSVQSQRPITAFCWDEHRAGEISHH</sequence>
<organism evidence="2 3">
    <name type="scientific">Liparis tanakae</name>
    <name type="common">Tanaka's snailfish</name>
    <dbReference type="NCBI Taxonomy" id="230148"/>
    <lineage>
        <taxon>Eukaryota</taxon>
        <taxon>Metazoa</taxon>
        <taxon>Chordata</taxon>
        <taxon>Craniata</taxon>
        <taxon>Vertebrata</taxon>
        <taxon>Euteleostomi</taxon>
        <taxon>Actinopterygii</taxon>
        <taxon>Neopterygii</taxon>
        <taxon>Teleostei</taxon>
        <taxon>Neoteleostei</taxon>
        <taxon>Acanthomorphata</taxon>
        <taxon>Eupercaria</taxon>
        <taxon>Perciformes</taxon>
        <taxon>Cottioidei</taxon>
        <taxon>Cottales</taxon>
        <taxon>Liparidae</taxon>
        <taxon>Liparis</taxon>
    </lineage>
</organism>
<protein>
    <submittedName>
        <fullName evidence="2">Uncharacterized protein</fullName>
    </submittedName>
</protein>
<feature type="region of interest" description="Disordered" evidence="1">
    <location>
        <begin position="105"/>
        <end position="130"/>
    </location>
</feature>
<evidence type="ECO:0000256" key="1">
    <source>
        <dbReference type="SAM" id="MobiDB-lite"/>
    </source>
</evidence>